<feature type="signal peptide" evidence="1">
    <location>
        <begin position="1"/>
        <end position="26"/>
    </location>
</feature>
<protein>
    <submittedName>
        <fullName evidence="3">T9SS type A sorting domain-containing protein</fullName>
    </submittedName>
</protein>
<name>A0A931E5I2_9BACT</name>
<feature type="chain" id="PRO_5036906608" evidence="1">
    <location>
        <begin position="27"/>
        <end position="602"/>
    </location>
</feature>
<dbReference type="InterPro" id="IPR013431">
    <property type="entry name" value="Delta_60_rpt"/>
</dbReference>
<dbReference type="AlphaFoldDB" id="A0A931E5I2"/>
<dbReference type="InterPro" id="IPR026444">
    <property type="entry name" value="Secre_tail"/>
</dbReference>
<keyword evidence="1" id="KW-0732">Signal</keyword>
<evidence type="ECO:0000256" key="1">
    <source>
        <dbReference type="SAM" id="SignalP"/>
    </source>
</evidence>
<dbReference type="Pfam" id="PF17164">
    <property type="entry name" value="DUF5122"/>
    <property type="match status" value="4"/>
</dbReference>
<accession>A0A931E5I2</accession>
<dbReference type="NCBIfam" id="TIGR04183">
    <property type="entry name" value="Por_Secre_tail"/>
    <property type="match status" value="1"/>
</dbReference>
<evidence type="ECO:0000313" key="4">
    <source>
        <dbReference type="Proteomes" id="UP000628448"/>
    </source>
</evidence>
<evidence type="ECO:0000259" key="2">
    <source>
        <dbReference type="Pfam" id="PF18962"/>
    </source>
</evidence>
<feature type="domain" description="Secretion system C-terminal sorting" evidence="2">
    <location>
        <begin position="533"/>
        <end position="598"/>
    </location>
</feature>
<gene>
    <name evidence="3" type="ORF">I5907_00945</name>
</gene>
<dbReference type="Gene3D" id="2.80.10.50">
    <property type="match status" value="2"/>
</dbReference>
<sequence>MNPNLPVVRKSLYTLLLLLFAITVQAQPGTPDITFGINGTVLTKVYEKRPSTALSIAMQGPDKIIIGGAIDFSDHLRNAVLIRYNLNGTVDSTFGKNGIVLHTSIYSSTSDDRFRKIEVLQNGKILALEETDDMNFDYQFNVIRYNPEGTIDSTFGTNGIFSSRMNIEATEIHTADNGDIFVGGYIEKGKDSVGCMIQKLKPTGLPDSGFGKNGLLLIIEKEYLNRAYSFAIQKDGKFIIAGDSRPFWGLTQSFIMRVNTDGSVDSSFGINGIVKEDYITPHQIKTDNYNNYYITGSYDYGYLNQQVIVAKYNASGKPFTNFGTDGKFLFNTNNSSSYGTSLFVQKDNTLMIAGVISPYQKSGCILKLLADGSFDQSFGQSGIVINDSATFYDAILQPDNKITTAGEKMSETPFSIKQFVTLTRYNNDIVLPIILLSFKGFKELASVTLSWQLQTSSYTTCWLEHSKNGTDYLSLYSAENKNTGGQILSYTYNDRNNSTGKNFYRLKLIDESGKTTYSEVLDFMFNENTLPLIYPNPANGYINVSVAKKSSFTINDQLGKQVLKGYLNGSDKVNIQYLKPGIYYLRIAGDKSVTTTRFVKLN</sequence>
<dbReference type="NCBIfam" id="TIGR02608">
    <property type="entry name" value="delta_60_rpt"/>
    <property type="match status" value="6"/>
</dbReference>
<reference evidence="3" key="1">
    <citation type="submission" date="2020-11" db="EMBL/GenBank/DDBJ databases">
        <title>Bacterial whole genome sequence for Panacibacter sp. DH6.</title>
        <authorList>
            <person name="Le V."/>
            <person name="Ko S."/>
            <person name="Ahn C.-Y."/>
            <person name="Oh H.-M."/>
        </authorList>
    </citation>
    <scope>NUCLEOTIDE SEQUENCE</scope>
    <source>
        <strain evidence="3">DH6</strain>
    </source>
</reference>
<evidence type="ECO:0000313" key="3">
    <source>
        <dbReference type="EMBL" id="MBG9374784.1"/>
    </source>
</evidence>
<dbReference type="EMBL" id="JADWYR010000001">
    <property type="protein sequence ID" value="MBG9374784.1"/>
    <property type="molecule type" value="Genomic_DNA"/>
</dbReference>
<dbReference type="SUPFAM" id="SSF63829">
    <property type="entry name" value="Calcium-dependent phosphotriesterase"/>
    <property type="match status" value="1"/>
</dbReference>
<proteinExistence type="predicted"/>
<dbReference type="Pfam" id="PF18962">
    <property type="entry name" value="Por_Secre_tail"/>
    <property type="match status" value="1"/>
</dbReference>
<dbReference type="RefSeq" id="WP_196988877.1">
    <property type="nucleotide sequence ID" value="NZ_JADWYR010000001.1"/>
</dbReference>
<organism evidence="3 4">
    <name type="scientific">Panacibacter microcysteis</name>
    <dbReference type="NCBI Taxonomy" id="2793269"/>
    <lineage>
        <taxon>Bacteria</taxon>
        <taxon>Pseudomonadati</taxon>
        <taxon>Bacteroidota</taxon>
        <taxon>Chitinophagia</taxon>
        <taxon>Chitinophagales</taxon>
        <taxon>Chitinophagaceae</taxon>
        <taxon>Panacibacter</taxon>
    </lineage>
</organism>
<keyword evidence="4" id="KW-1185">Reference proteome</keyword>
<dbReference type="Proteomes" id="UP000628448">
    <property type="component" value="Unassembled WGS sequence"/>
</dbReference>
<comment type="caution">
    <text evidence="3">The sequence shown here is derived from an EMBL/GenBank/DDBJ whole genome shotgun (WGS) entry which is preliminary data.</text>
</comment>